<name>A0ABD2LR68_9BILA</name>
<sequence>MAAVDQSHQQQQQLAERLKQLDTLSTTADEQFDNSLNVPIDDFCRLLLAALAGDELAAGEAKKLCPPSSPFANAIGSLAVGCLRDGIGPDELAMEIQQLNSASSSAGKGNEIRNAFLEAYRSNFGQLKLALAKSTGSFASGGSAYPKVVGMDWSILSVIESTEDAEFEEPLAEITFKTEAPPGPSAAGGAAQERQQNLAPGQFKFVCNKNQLQDFHWKVKEACNFIHKLASNEK</sequence>
<evidence type="ECO:0000313" key="2">
    <source>
        <dbReference type="Proteomes" id="UP001620626"/>
    </source>
</evidence>
<dbReference type="AlphaFoldDB" id="A0ABD2LR68"/>
<dbReference type="Proteomes" id="UP001620626">
    <property type="component" value="Unassembled WGS sequence"/>
</dbReference>
<evidence type="ECO:0008006" key="3">
    <source>
        <dbReference type="Google" id="ProtNLM"/>
    </source>
</evidence>
<comment type="caution">
    <text evidence="1">The sequence shown here is derived from an EMBL/GenBank/DDBJ whole genome shotgun (WGS) entry which is preliminary data.</text>
</comment>
<evidence type="ECO:0000313" key="1">
    <source>
        <dbReference type="EMBL" id="KAL3117735.1"/>
    </source>
</evidence>
<protein>
    <recommendedName>
        <fullName evidence="3">COMM domain-containing protein 3</fullName>
    </recommendedName>
</protein>
<proteinExistence type="predicted"/>
<reference evidence="1 2" key="1">
    <citation type="submission" date="2024-10" db="EMBL/GenBank/DDBJ databases">
        <authorList>
            <person name="Kim D."/>
        </authorList>
    </citation>
    <scope>NUCLEOTIDE SEQUENCE [LARGE SCALE GENOMIC DNA]</scope>
    <source>
        <strain evidence="1">BH-2024</strain>
    </source>
</reference>
<gene>
    <name evidence="1" type="ORF">niasHT_000911</name>
</gene>
<keyword evidence="2" id="KW-1185">Reference proteome</keyword>
<accession>A0ABD2LR68</accession>
<dbReference type="EMBL" id="JBICBT010000309">
    <property type="protein sequence ID" value="KAL3117735.1"/>
    <property type="molecule type" value="Genomic_DNA"/>
</dbReference>
<organism evidence="1 2">
    <name type="scientific">Heterodera trifolii</name>
    <dbReference type="NCBI Taxonomy" id="157864"/>
    <lineage>
        <taxon>Eukaryota</taxon>
        <taxon>Metazoa</taxon>
        <taxon>Ecdysozoa</taxon>
        <taxon>Nematoda</taxon>
        <taxon>Chromadorea</taxon>
        <taxon>Rhabditida</taxon>
        <taxon>Tylenchina</taxon>
        <taxon>Tylenchomorpha</taxon>
        <taxon>Tylenchoidea</taxon>
        <taxon>Heteroderidae</taxon>
        <taxon>Heteroderinae</taxon>
        <taxon>Heterodera</taxon>
    </lineage>
</organism>